<organism evidence="11 12">
    <name type="scientific">Brevibacterium metallidurans</name>
    <dbReference type="NCBI Taxonomy" id="1482676"/>
    <lineage>
        <taxon>Bacteria</taxon>
        <taxon>Bacillati</taxon>
        <taxon>Actinomycetota</taxon>
        <taxon>Actinomycetes</taxon>
        <taxon>Micrococcales</taxon>
        <taxon>Brevibacteriaceae</taxon>
        <taxon>Brevibacterium</taxon>
    </lineage>
</organism>
<dbReference type="Gene3D" id="1.20.5.1930">
    <property type="match status" value="1"/>
</dbReference>
<dbReference type="PANTHER" id="PTHR24421">
    <property type="entry name" value="NITRATE/NITRITE SENSOR PROTEIN NARX-RELATED"/>
    <property type="match status" value="1"/>
</dbReference>
<feature type="transmembrane region" description="Helical" evidence="9">
    <location>
        <begin position="36"/>
        <end position="55"/>
    </location>
</feature>
<evidence type="ECO:0000256" key="1">
    <source>
        <dbReference type="ARBA" id="ARBA00000085"/>
    </source>
</evidence>
<dbReference type="CDD" id="cd16917">
    <property type="entry name" value="HATPase_UhpB-NarQ-NarX-like"/>
    <property type="match status" value="1"/>
</dbReference>
<keyword evidence="3" id="KW-0597">Phosphoprotein</keyword>
<dbReference type="Proteomes" id="UP001498238">
    <property type="component" value="Unassembled WGS sequence"/>
</dbReference>
<keyword evidence="8" id="KW-0902">Two-component regulatory system</keyword>
<dbReference type="GO" id="GO:0016301">
    <property type="term" value="F:kinase activity"/>
    <property type="evidence" value="ECO:0007669"/>
    <property type="project" value="UniProtKB-KW"/>
</dbReference>
<comment type="catalytic activity">
    <reaction evidence="1">
        <text>ATP + protein L-histidine = ADP + protein N-phospho-L-histidine.</text>
        <dbReference type="EC" id="2.7.13.3"/>
    </reaction>
</comment>
<keyword evidence="9" id="KW-1133">Transmembrane helix</keyword>
<comment type="caution">
    <text evidence="11">The sequence shown here is derived from an EMBL/GenBank/DDBJ whole genome shotgun (WGS) entry which is preliminary data.</text>
</comment>
<evidence type="ECO:0000256" key="3">
    <source>
        <dbReference type="ARBA" id="ARBA00022553"/>
    </source>
</evidence>
<gene>
    <name evidence="11" type="ORF">NCCP602_20580</name>
</gene>
<feature type="transmembrane region" description="Helical" evidence="9">
    <location>
        <begin position="96"/>
        <end position="121"/>
    </location>
</feature>
<proteinExistence type="predicted"/>
<feature type="transmembrane region" description="Helical" evidence="9">
    <location>
        <begin position="6"/>
        <end position="24"/>
    </location>
</feature>
<evidence type="ECO:0000256" key="2">
    <source>
        <dbReference type="ARBA" id="ARBA00012438"/>
    </source>
</evidence>
<keyword evidence="7" id="KW-0067">ATP-binding</keyword>
<evidence type="ECO:0000313" key="12">
    <source>
        <dbReference type="Proteomes" id="UP001498238"/>
    </source>
</evidence>
<dbReference type="InterPro" id="IPR036890">
    <property type="entry name" value="HATPase_C_sf"/>
</dbReference>
<keyword evidence="9" id="KW-0812">Transmembrane</keyword>
<keyword evidence="9" id="KW-0472">Membrane</keyword>
<protein>
    <recommendedName>
        <fullName evidence="2">histidine kinase</fullName>
        <ecNumber evidence="2">2.7.13.3</ecNumber>
    </recommendedName>
</protein>
<keyword evidence="4" id="KW-0808">Transferase</keyword>
<keyword evidence="12" id="KW-1185">Reference proteome</keyword>
<evidence type="ECO:0000256" key="9">
    <source>
        <dbReference type="SAM" id="Phobius"/>
    </source>
</evidence>
<feature type="transmembrane region" description="Helical" evidence="9">
    <location>
        <begin position="61"/>
        <end position="89"/>
    </location>
</feature>
<evidence type="ECO:0000256" key="8">
    <source>
        <dbReference type="ARBA" id="ARBA00023012"/>
    </source>
</evidence>
<name>A0ABP3C8J6_9MICO</name>
<feature type="transmembrane region" description="Helical" evidence="9">
    <location>
        <begin position="149"/>
        <end position="173"/>
    </location>
</feature>
<evidence type="ECO:0000256" key="4">
    <source>
        <dbReference type="ARBA" id="ARBA00022679"/>
    </source>
</evidence>
<keyword evidence="5" id="KW-0547">Nucleotide-binding</keyword>
<dbReference type="RefSeq" id="WP_339392931.1">
    <property type="nucleotide sequence ID" value="NZ_BAAAAF010000007.1"/>
</dbReference>
<evidence type="ECO:0000313" key="11">
    <source>
        <dbReference type="EMBL" id="GAA0036097.1"/>
    </source>
</evidence>
<dbReference type="EMBL" id="BAAAAF010000007">
    <property type="protein sequence ID" value="GAA0036097.1"/>
    <property type="molecule type" value="Genomic_DNA"/>
</dbReference>
<feature type="domain" description="Signal transduction histidine kinase subgroup 3 dimerisation and phosphoacceptor" evidence="10">
    <location>
        <begin position="205"/>
        <end position="270"/>
    </location>
</feature>
<evidence type="ECO:0000256" key="7">
    <source>
        <dbReference type="ARBA" id="ARBA00022840"/>
    </source>
</evidence>
<dbReference type="Gene3D" id="3.30.565.10">
    <property type="entry name" value="Histidine kinase-like ATPase, C-terminal domain"/>
    <property type="match status" value="1"/>
</dbReference>
<dbReference type="InterPro" id="IPR050482">
    <property type="entry name" value="Sensor_HK_TwoCompSys"/>
</dbReference>
<reference evidence="11 12" key="1">
    <citation type="submission" date="2024-01" db="EMBL/GenBank/DDBJ databases">
        <title>Characterization of antibiotic resistant novel bacterial strains and their environmental applications.</title>
        <authorList>
            <person name="Manzoor S."/>
            <person name="Abbas S."/>
            <person name="Arshad M."/>
            <person name="Ahmed I."/>
        </authorList>
    </citation>
    <scope>NUCLEOTIDE SEQUENCE [LARGE SCALE GENOMIC DNA]</scope>
    <source>
        <strain evidence="11 12">NCCP-602</strain>
    </source>
</reference>
<keyword evidence="6 11" id="KW-0418">Kinase</keyword>
<accession>A0ABP3C8J6</accession>
<dbReference type="PANTHER" id="PTHR24421:SF10">
    <property type="entry name" value="NITRATE_NITRITE SENSOR PROTEIN NARQ"/>
    <property type="match status" value="1"/>
</dbReference>
<dbReference type="EC" id="2.7.13.3" evidence="2"/>
<dbReference type="InterPro" id="IPR011712">
    <property type="entry name" value="Sig_transdc_His_kin_sub3_dim/P"/>
</dbReference>
<dbReference type="Pfam" id="PF07730">
    <property type="entry name" value="HisKA_3"/>
    <property type="match status" value="1"/>
</dbReference>
<evidence type="ECO:0000256" key="5">
    <source>
        <dbReference type="ARBA" id="ARBA00022741"/>
    </source>
</evidence>
<evidence type="ECO:0000259" key="10">
    <source>
        <dbReference type="Pfam" id="PF07730"/>
    </source>
</evidence>
<sequence>MTASILVGIVLLVIGFLTSIMGLVSNRWAFTDGVVSILGVLMIFLLVPIWATVFVRQRWPWVPFLAGAVLALGWGDCLLMLIGMFHLIIRGSRRHAIIAAVAGSVVTLGSIVRLCLAPTSLNPFSMFFISPGVQPGNGTLPAPPEDTALAVNVITIIVGVLSLGISLGFGALLRRTRRMKTVEARADLEAQRSESLAAELARQSERELLARELHDTLSHRLSVISLHSGALEVGSKGDAEVASAASALRHEAHASLEDLRQLVGGVREGTLAGGPQKEQSTPPSLASMASIPQLIASVQATGTIVRPSIIIQDVESASTSFDRAVYRIVQESLTNVIKHAPGAPVTLSVTVSADRGAHIVVANPAPSQRSRAEVVAGDGLPPRPQHRPSVRGRLDSANLAATGSGSGLEGIRERAAMLEGEATIGVRDGDFVVEVTLPPFTRKG</sequence>
<dbReference type="SUPFAM" id="SSF55874">
    <property type="entry name" value="ATPase domain of HSP90 chaperone/DNA topoisomerase II/histidine kinase"/>
    <property type="match status" value="1"/>
</dbReference>
<evidence type="ECO:0000256" key="6">
    <source>
        <dbReference type="ARBA" id="ARBA00022777"/>
    </source>
</evidence>